<evidence type="ECO:0000313" key="6">
    <source>
        <dbReference type="EMBL" id="TGJ88355.1"/>
    </source>
</evidence>
<keyword evidence="3" id="KW-0862">Zinc</keyword>
<gene>
    <name evidence="6" type="ORF">E0Z10_g468</name>
</gene>
<dbReference type="STRING" id="37992.A0A4Z0Z9P0"/>
<evidence type="ECO:0000259" key="5">
    <source>
        <dbReference type="PROSITE" id="PS50865"/>
    </source>
</evidence>
<evidence type="ECO:0000256" key="3">
    <source>
        <dbReference type="ARBA" id="ARBA00022833"/>
    </source>
</evidence>
<keyword evidence="7" id="KW-1185">Reference proteome</keyword>
<accession>A0A4Z0Z9P0</accession>
<sequence>MATQPEQMGISCSNANEGQAAYKFDPADGVQDHDALSRCTVCDSDAKMRCSTCGTWYCNRDCSMKDWPHHKALCKALKDGFNSSKAPTNNVRAILFPMDSSKPTWVWINLKSLDISIVRALGITTRKPLKNPDNQLVAKDINKSLKHRKIGHGIRRFTAPKARKLGLNINRSIFALADPGSLRAYFGSAIFFAFCTYGAEGNIKVCYEDASVRDLRMIIEWYYINKYNPSISNLHRLPIKSYSYPEEEVSLWPAVRVNCDGDTARITMLSRQHFEITHNVQVLSKDVLKNSMVCEFAAMAELPWVVQQCGGVFDPIADHDNAETLFYNWFGRIFAQDMVQNFKSWNLDYTSGWTLPGHLESTHCGSIIVMHKYGCKIDKMHVLCFIKFVEKAFKQATPLHVQEEEEEVKYCRALTSQIELQRFINRKAFEGFWQDFINNQAQKFATIFASPYNNTYAGEVDPVPMTEEEVKKARKEVERLLLEGA</sequence>
<dbReference type="AlphaFoldDB" id="A0A4Z0Z9P0"/>
<name>A0A4Z0Z9P0_9PEZI</name>
<dbReference type="GO" id="GO:0008270">
    <property type="term" value="F:zinc ion binding"/>
    <property type="evidence" value="ECO:0007669"/>
    <property type="project" value="UniProtKB-KW"/>
</dbReference>
<organism evidence="6 7">
    <name type="scientific">Xylaria hypoxylon</name>
    <dbReference type="NCBI Taxonomy" id="37992"/>
    <lineage>
        <taxon>Eukaryota</taxon>
        <taxon>Fungi</taxon>
        <taxon>Dikarya</taxon>
        <taxon>Ascomycota</taxon>
        <taxon>Pezizomycotina</taxon>
        <taxon>Sordariomycetes</taxon>
        <taxon>Xylariomycetidae</taxon>
        <taxon>Xylariales</taxon>
        <taxon>Xylariaceae</taxon>
        <taxon>Xylaria</taxon>
    </lineage>
</organism>
<keyword evidence="1" id="KW-0479">Metal-binding</keyword>
<evidence type="ECO:0000256" key="4">
    <source>
        <dbReference type="PROSITE-ProRule" id="PRU00134"/>
    </source>
</evidence>
<dbReference type="EMBL" id="SKBN01000004">
    <property type="protein sequence ID" value="TGJ88355.1"/>
    <property type="molecule type" value="Genomic_DNA"/>
</dbReference>
<dbReference type="InterPro" id="IPR002893">
    <property type="entry name" value="Znf_MYND"/>
</dbReference>
<dbReference type="SUPFAM" id="SSF144232">
    <property type="entry name" value="HIT/MYND zinc finger-like"/>
    <property type="match status" value="1"/>
</dbReference>
<feature type="domain" description="MYND-type" evidence="5">
    <location>
        <begin position="39"/>
        <end position="74"/>
    </location>
</feature>
<dbReference type="PROSITE" id="PS50865">
    <property type="entry name" value="ZF_MYND_2"/>
    <property type="match status" value="1"/>
</dbReference>
<reference evidence="6 7" key="1">
    <citation type="submission" date="2019-03" db="EMBL/GenBank/DDBJ databases">
        <title>Draft genome sequence of Xylaria hypoxylon DSM 108379, a ubiquitous saprotrophic-parasitic fungi on hardwood.</title>
        <authorList>
            <person name="Buettner E."/>
            <person name="Leonhardt S."/>
            <person name="Gebauer A.M."/>
            <person name="Liers C."/>
            <person name="Hofrichter M."/>
            <person name="Kellner H."/>
        </authorList>
    </citation>
    <scope>NUCLEOTIDE SEQUENCE [LARGE SCALE GENOMIC DNA]</scope>
    <source>
        <strain evidence="6 7">DSM 108379</strain>
    </source>
</reference>
<dbReference type="Gene3D" id="6.10.140.2220">
    <property type="match status" value="1"/>
</dbReference>
<dbReference type="Pfam" id="PF01753">
    <property type="entry name" value="zf-MYND"/>
    <property type="match status" value="1"/>
</dbReference>
<protein>
    <recommendedName>
        <fullName evidence="5">MYND-type domain-containing protein</fullName>
    </recommendedName>
</protein>
<dbReference type="OrthoDB" id="437457at2759"/>
<dbReference type="Proteomes" id="UP000297716">
    <property type="component" value="Unassembled WGS sequence"/>
</dbReference>
<evidence type="ECO:0000256" key="1">
    <source>
        <dbReference type="ARBA" id="ARBA00022723"/>
    </source>
</evidence>
<comment type="caution">
    <text evidence="6">The sequence shown here is derived from an EMBL/GenBank/DDBJ whole genome shotgun (WGS) entry which is preliminary data.</text>
</comment>
<evidence type="ECO:0000313" key="7">
    <source>
        <dbReference type="Proteomes" id="UP000297716"/>
    </source>
</evidence>
<proteinExistence type="predicted"/>
<evidence type="ECO:0000256" key="2">
    <source>
        <dbReference type="ARBA" id="ARBA00022771"/>
    </source>
</evidence>
<keyword evidence="2 4" id="KW-0863">Zinc-finger</keyword>